<dbReference type="RefSeq" id="WP_093792246.1">
    <property type="nucleotide sequence ID" value="NZ_CP155571.1"/>
</dbReference>
<name>A0ABZ3JBA6_SPOA4</name>
<dbReference type="InterPro" id="IPR022616">
    <property type="entry name" value="Glyco_hydro_4_C"/>
</dbReference>
<protein>
    <submittedName>
        <fullName evidence="9">6-phospho-beta-glucosidase</fullName>
        <ecNumber evidence="9">3.2.1.86</ecNumber>
    </submittedName>
</protein>
<gene>
    <name evidence="9" type="primary">licH</name>
    <name evidence="9" type="ORF">SPACI_052920</name>
</gene>
<comment type="similarity">
    <text evidence="1 7">Belongs to the glycosyl hydrolase 4 family.</text>
</comment>
<dbReference type="EMBL" id="CP155571">
    <property type="protein sequence ID" value="XFO75177.1"/>
    <property type="molecule type" value="Genomic_DNA"/>
</dbReference>
<dbReference type="InterPro" id="IPR036291">
    <property type="entry name" value="NAD(P)-bd_dom_sf"/>
</dbReference>
<evidence type="ECO:0000256" key="3">
    <source>
        <dbReference type="ARBA" id="ARBA00022801"/>
    </source>
</evidence>
<dbReference type="SUPFAM" id="SSF56327">
    <property type="entry name" value="LDH C-terminal domain-like"/>
    <property type="match status" value="1"/>
</dbReference>
<dbReference type="PROSITE" id="PS01324">
    <property type="entry name" value="GLYCOSYL_HYDROL_F4"/>
    <property type="match status" value="1"/>
</dbReference>
<comment type="cofactor">
    <cofactor evidence="7">
        <name>NAD(+)</name>
        <dbReference type="ChEBI" id="CHEBI:57540"/>
    </cofactor>
    <text evidence="7">Binds 1 NAD(+) per subunit.</text>
</comment>
<dbReference type="InterPro" id="IPR019802">
    <property type="entry name" value="GlycHydrolase_4_CS"/>
</dbReference>
<dbReference type="Pfam" id="PF02056">
    <property type="entry name" value="Glyco_hydro_4"/>
    <property type="match status" value="1"/>
</dbReference>
<keyword evidence="4 7" id="KW-0520">NAD</keyword>
<accession>A0ABZ3JBA6</accession>
<dbReference type="InterPro" id="IPR015955">
    <property type="entry name" value="Lactate_DH/Glyco_Ohase_4_C"/>
</dbReference>
<evidence type="ECO:0000313" key="10">
    <source>
        <dbReference type="Proteomes" id="UP000216052"/>
    </source>
</evidence>
<evidence type="ECO:0000256" key="5">
    <source>
        <dbReference type="ARBA" id="ARBA00023211"/>
    </source>
</evidence>
<dbReference type="PANTHER" id="PTHR32092">
    <property type="entry name" value="6-PHOSPHO-BETA-GLUCOSIDASE-RELATED"/>
    <property type="match status" value="1"/>
</dbReference>
<evidence type="ECO:0000256" key="7">
    <source>
        <dbReference type="RuleBase" id="RU361152"/>
    </source>
</evidence>
<evidence type="ECO:0000256" key="2">
    <source>
        <dbReference type="ARBA" id="ARBA00022723"/>
    </source>
</evidence>
<dbReference type="Pfam" id="PF11975">
    <property type="entry name" value="Glyco_hydro_4C"/>
    <property type="match status" value="1"/>
</dbReference>
<dbReference type="GO" id="GO:0008706">
    <property type="term" value="F:6-phospho-beta-glucosidase activity"/>
    <property type="evidence" value="ECO:0007669"/>
    <property type="project" value="UniProtKB-EC"/>
</dbReference>
<reference evidence="9" key="1">
    <citation type="submission" date="2024-05" db="EMBL/GenBank/DDBJ databases">
        <title>Isolation and characterization of Sporomusa carbonis sp. nov., a carboxydotrophic hydrogenogen in the genus of Sporomusa isolated from a charcoal burning pile.</title>
        <authorList>
            <person name="Boeer T."/>
            <person name="Rosenbaum F."/>
            <person name="Eysell L."/>
            <person name="Mueller V."/>
            <person name="Daniel R."/>
            <person name="Poehlein A."/>
        </authorList>
    </citation>
    <scope>NUCLEOTIDE SEQUENCE [LARGE SCALE GENOMIC DNA]</scope>
    <source>
        <strain evidence="9">DSM 3132</strain>
    </source>
</reference>
<dbReference type="InterPro" id="IPR001088">
    <property type="entry name" value="Glyco_hydro_4"/>
</dbReference>
<keyword evidence="2" id="KW-0479">Metal-binding</keyword>
<evidence type="ECO:0000259" key="8">
    <source>
        <dbReference type="Pfam" id="PF11975"/>
    </source>
</evidence>
<dbReference type="Proteomes" id="UP000216052">
    <property type="component" value="Chromosome"/>
</dbReference>
<dbReference type="Gene3D" id="3.90.110.10">
    <property type="entry name" value="Lactate dehydrogenase/glycoside hydrolase, family 4, C-terminal"/>
    <property type="match status" value="1"/>
</dbReference>
<keyword evidence="5" id="KW-0464">Manganese</keyword>
<proteinExistence type="inferred from homology"/>
<dbReference type="SUPFAM" id="SSF51735">
    <property type="entry name" value="NAD(P)-binding Rossmann-fold domains"/>
    <property type="match status" value="1"/>
</dbReference>
<dbReference type="CDD" id="cd05296">
    <property type="entry name" value="GH4_P_beta_glucosidase"/>
    <property type="match status" value="1"/>
</dbReference>
<evidence type="ECO:0000256" key="4">
    <source>
        <dbReference type="ARBA" id="ARBA00023027"/>
    </source>
</evidence>
<evidence type="ECO:0000256" key="6">
    <source>
        <dbReference type="ARBA" id="ARBA00023295"/>
    </source>
</evidence>
<keyword evidence="3 7" id="KW-0378">Hydrolase</keyword>
<dbReference type="EC" id="3.2.1.86" evidence="9"/>
<dbReference type="PANTHER" id="PTHR32092:SF5">
    <property type="entry name" value="6-PHOSPHO-BETA-GLUCOSIDASE"/>
    <property type="match status" value="1"/>
</dbReference>
<evidence type="ECO:0000313" key="9">
    <source>
        <dbReference type="EMBL" id="XFO75177.1"/>
    </source>
</evidence>
<dbReference type="Gene3D" id="3.40.50.720">
    <property type="entry name" value="NAD(P)-binding Rossmann-like Domain"/>
    <property type="match status" value="1"/>
</dbReference>
<keyword evidence="10" id="KW-1185">Reference proteome</keyword>
<sequence>MPGLKVVVIGGGSSYTPELIDGFIRRAAELPTAEICLVDIPDGQKKVRIVADLARRMVDKAGLATEITISFDRQAALSGADFVVTQFRVGGLDARARDERFPLPYGVLGQETTGPGGFAKALRTMPVILAICRDMAACCPDAWLINFTNPAGLITETVLKHSRIKCIGLCNVPIHMKMNIAKLLEADPHDIFIDFAGLNHLVWGRTVWHKGIDVTAGVLDKMLDGAALTMKNIPNLKWDGDFLKSLGMLPCPYHRYYYMTDDMLAEEQAAAAPGGGGTRAEVVKKVEERLFQLYQDPQLAEKPAELEKRGGAYYSDAAVSLISAIFNDKREIHTVNTSNRGAISDLPDDCVIETNCVIGKNGALPLTVGKLPPELAGLVQHVKAYEILAVEAGVRGDRGKALQALANHPLVPSVGVAKQLLADLLKINAVYLPQFRD</sequence>
<feature type="domain" description="Glycosyl hydrolase family 4 C-terminal" evidence="8">
    <location>
        <begin position="195"/>
        <end position="411"/>
    </location>
</feature>
<keyword evidence="6 7" id="KW-0326">Glycosidase</keyword>
<dbReference type="PRINTS" id="PR00732">
    <property type="entry name" value="GLHYDRLASE4"/>
</dbReference>
<evidence type="ECO:0000256" key="1">
    <source>
        <dbReference type="ARBA" id="ARBA00010141"/>
    </source>
</evidence>
<organism evidence="9 10">
    <name type="scientific">Sporomusa acidovorans (strain ATCC 49682 / DSM 3132 / Mol)</name>
    <dbReference type="NCBI Taxonomy" id="1123286"/>
    <lineage>
        <taxon>Bacteria</taxon>
        <taxon>Bacillati</taxon>
        <taxon>Bacillota</taxon>
        <taxon>Negativicutes</taxon>
        <taxon>Selenomonadales</taxon>
        <taxon>Sporomusaceae</taxon>
        <taxon>Sporomusa</taxon>
    </lineage>
</organism>